<dbReference type="RefSeq" id="XP_046011733.1">
    <property type="nucleotide sequence ID" value="XM_046154271.1"/>
</dbReference>
<feature type="signal peptide" evidence="2">
    <location>
        <begin position="1"/>
        <end position="17"/>
    </location>
</feature>
<dbReference type="EMBL" id="JAGTJQ010000006">
    <property type="protein sequence ID" value="KAH7029445.1"/>
    <property type="molecule type" value="Genomic_DNA"/>
</dbReference>
<gene>
    <name evidence="3" type="ORF">B0I36DRAFT_325796</name>
</gene>
<name>A0A9P8Y5K5_9PEZI</name>
<feature type="region of interest" description="Disordered" evidence="1">
    <location>
        <begin position="51"/>
        <end position="70"/>
    </location>
</feature>
<proteinExistence type="predicted"/>
<comment type="caution">
    <text evidence="3">The sequence shown here is derived from an EMBL/GenBank/DDBJ whole genome shotgun (WGS) entry which is preliminary data.</text>
</comment>
<evidence type="ECO:0000256" key="1">
    <source>
        <dbReference type="SAM" id="MobiDB-lite"/>
    </source>
</evidence>
<keyword evidence="4" id="KW-1185">Reference proteome</keyword>
<dbReference type="AlphaFoldDB" id="A0A9P8Y5K5"/>
<evidence type="ECO:0000256" key="2">
    <source>
        <dbReference type="SAM" id="SignalP"/>
    </source>
</evidence>
<dbReference type="Proteomes" id="UP000756346">
    <property type="component" value="Unassembled WGS sequence"/>
</dbReference>
<organism evidence="3 4">
    <name type="scientific">Microdochium trichocladiopsis</name>
    <dbReference type="NCBI Taxonomy" id="1682393"/>
    <lineage>
        <taxon>Eukaryota</taxon>
        <taxon>Fungi</taxon>
        <taxon>Dikarya</taxon>
        <taxon>Ascomycota</taxon>
        <taxon>Pezizomycotina</taxon>
        <taxon>Sordariomycetes</taxon>
        <taxon>Xylariomycetidae</taxon>
        <taxon>Xylariales</taxon>
        <taxon>Microdochiaceae</taxon>
        <taxon>Microdochium</taxon>
    </lineage>
</organism>
<evidence type="ECO:0000313" key="4">
    <source>
        <dbReference type="Proteomes" id="UP000756346"/>
    </source>
</evidence>
<reference evidence="3" key="1">
    <citation type="journal article" date="2021" name="Nat. Commun.">
        <title>Genetic determinants of endophytism in the Arabidopsis root mycobiome.</title>
        <authorList>
            <person name="Mesny F."/>
            <person name="Miyauchi S."/>
            <person name="Thiergart T."/>
            <person name="Pickel B."/>
            <person name="Atanasova L."/>
            <person name="Karlsson M."/>
            <person name="Huettel B."/>
            <person name="Barry K.W."/>
            <person name="Haridas S."/>
            <person name="Chen C."/>
            <person name="Bauer D."/>
            <person name="Andreopoulos W."/>
            <person name="Pangilinan J."/>
            <person name="LaButti K."/>
            <person name="Riley R."/>
            <person name="Lipzen A."/>
            <person name="Clum A."/>
            <person name="Drula E."/>
            <person name="Henrissat B."/>
            <person name="Kohler A."/>
            <person name="Grigoriev I.V."/>
            <person name="Martin F.M."/>
            <person name="Hacquard S."/>
        </authorList>
    </citation>
    <scope>NUCLEOTIDE SEQUENCE</scope>
    <source>
        <strain evidence="3">MPI-CAGE-CH-0230</strain>
    </source>
</reference>
<keyword evidence="2" id="KW-0732">Signal</keyword>
<sequence>MPCHCPCICLLVSGLAPYHMVDQPACRHRAGPRWARTLRRQIADCISISSPLAGEQQHNPGLPETQGATM</sequence>
<evidence type="ECO:0008006" key="5">
    <source>
        <dbReference type="Google" id="ProtNLM"/>
    </source>
</evidence>
<protein>
    <recommendedName>
        <fullName evidence="5">Secreted protein</fullName>
    </recommendedName>
</protein>
<evidence type="ECO:0000313" key="3">
    <source>
        <dbReference type="EMBL" id="KAH7029445.1"/>
    </source>
</evidence>
<feature type="chain" id="PRO_5040192183" description="Secreted protein" evidence="2">
    <location>
        <begin position="18"/>
        <end position="70"/>
    </location>
</feature>
<dbReference type="GeneID" id="70183817"/>
<accession>A0A9P8Y5K5</accession>